<dbReference type="AlphaFoldDB" id="A0A2U3KWB5"/>
<gene>
    <name evidence="1" type="ORF">SBA1_500021</name>
</gene>
<reference evidence="2" key="1">
    <citation type="submission" date="2018-02" db="EMBL/GenBank/DDBJ databases">
        <authorList>
            <person name="Hausmann B."/>
        </authorList>
    </citation>
    <scope>NUCLEOTIDE SEQUENCE [LARGE SCALE GENOMIC DNA]</scope>
    <source>
        <strain evidence="2">Peat soil MAG SbA1</strain>
    </source>
</reference>
<dbReference type="Pfam" id="PF07963">
    <property type="entry name" value="N_methyl"/>
    <property type="match status" value="1"/>
</dbReference>
<proteinExistence type="predicted"/>
<evidence type="ECO:0008006" key="3">
    <source>
        <dbReference type="Google" id="ProtNLM"/>
    </source>
</evidence>
<protein>
    <recommendedName>
        <fullName evidence="3">Prepilin-type N-terminal cleavage/methylation domain-containing protein</fullName>
    </recommendedName>
</protein>
<accession>A0A2U3KWB5</accession>
<dbReference type="Proteomes" id="UP000238701">
    <property type="component" value="Unassembled WGS sequence"/>
</dbReference>
<organism evidence="1 2">
    <name type="scientific">Candidatus Sulfotelmatobacter kueseliae</name>
    <dbReference type="NCBI Taxonomy" id="2042962"/>
    <lineage>
        <taxon>Bacteria</taxon>
        <taxon>Pseudomonadati</taxon>
        <taxon>Acidobacteriota</taxon>
        <taxon>Terriglobia</taxon>
        <taxon>Terriglobales</taxon>
        <taxon>Candidatus Korobacteraceae</taxon>
        <taxon>Candidatus Sulfotelmatobacter</taxon>
    </lineage>
</organism>
<evidence type="ECO:0000313" key="1">
    <source>
        <dbReference type="EMBL" id="SPF43870.1"/>
    </source>
</evidence>
<dbReference type="InterPro" id="IPR012902">
    <property type="entry name" value="N_methyl_site"/>
</dbReference>
<dbReference type="NCBIfam" id="TIGR02532">
    <property type="entry name" value="IV_pilin_GFxxxE"/>
    <property type="match status" value="1"/>
</dbReference>
<dbReference type="PROSITE" id="PS00409">
    <property type="entry name" value="PROKAR_NTER_METHYL"/>
    <property type="match status" value="1"/>
</dbReference>
<name>A0A2U3KWB5_9BACT</name>
<evidence type="ECO:0000313" key="2">
    <source>
        <dbReference type="Proteomes" id="UP000238701"/>
    </source>
</evidence>
<sequence>MMMKMQKQNAARGFTLVELMVSMAVGLIVMAALASLFKMGVTSTLLVTQRAETQQNMRAAVDLMVKDISMAGAGLPSGGIQLPAGANSSLSKFACDQSGTCHVTNNTYPSGNYMYGIIPGYLNGVEGSAVIAAAPAPAVNDSVTLIYTDYNFPLNEYNMYFTSATSGANVTLTANSSYTPAPPAINSAGGIQVGDLIMVAGGGLTAVGEVTNLTSSTGACPCTGTMAFANSDPLNINQDTAAKGNLKAIAGNVGTGTPVTAYRIYAVTYYLNVPTAAGQTPRLMRQVNGLTPQPVADDIINLQYAFDVYNSTTDALDSNQANPIGAGESPNNIQKINLVVMGQSIINSGNKSQSMYLATDVSARNMAFRNRYK</sequence>
<dbReference type="EMBL" id="OMOD01000145">
    <property type="protein sequence ID" value="SPF43870.1"/>
    <property type="molecule type" value="Genomic_DNA"/>
</dbReference>
<dbReference type="OrthoDB" id="2969353at2"/>